<dbReference type="EMBL" id="CM047586">
    <property type="protein sequence ID" value="KAI9908858.1"/>
    <property type="molecule type" value="Genomic_DNA"/>
</dbReference>
<evidence type="ECO:0000313" key="1">
    <source>
        <dbReference type="EMBL" id="KAI9908858.1"/>
    </source>
</evidence>
<reference evidence="1 2" key="1">
    <citation type="journal article" date="2022" name="bioRxiv">
        <title>The genome of the oomycete Peronosclerospora sorghi, a cosmopolitan pathogen of maize and sorghum, is inflated with dispersed pseudogenes.</title>
        <authorList>
            <person name="Fletcher K."/>
            <person name="Martin F."/>
            <person name="Isakeit T."/>
            <person name="Cavanaugh K."/>
            <person name="Magill C."/>
            <person name="Michelmore R."/>
        </authorList>
    </citation>
    <scope>NUCLEOTIDE SEQUENCE [LARGE SCALE GENOMIC DNA]</scope>
    <source>
        <strain evidence="1">P6</strain>
    </source>
</reference>
<proteinExistence type="predicted"/>
<organism evidence="1 2">
    <name type="scientific">Peronosclerospora sorghi</name>
    <dbReference type="NCBI Taxonomy" id="230839"/>
    <lineage>
        <taxon>Eukaryota</taxon>
        <taxon>Sar</taxon>
        <taxon>Stramenopiles</taxon>
        <taxon>Oomycota</taxon>
        <taxon>Peronosporomycetes</taxon>
        <taxon>Peronosporales</taxon>
        <taxon>Peronosporaceae</taxon>
        <taxon>Peronosclerospora</taxon>
    </lineage>
</organism>
<sequence>MRRETVALVSTQLETDGAVGKGCPVRPGHKVYILYRGRHMNGKKFDANQNRKKPFTFPPWYR</sequence>
<name>A0ACC0VQT1_9STRA</name>
<protein>
    <submittedName>
        <fullName evidence="1">Uncharacterized protein</fullName>
    </submittedName>
</protein>
<comment type="caution">
    <text evidence="1">The sequence shown here is derived from an EMBL/GenBank/DDBJ whole genome shotgun (WGS) entry which is preliminary data.</text>
</comment>
<evidence type="ECO:0000313" key="2">
    <source>
        <dbReference type="Proteomes" id="UP001163321"/>
    </source>
</evidence>
<keyword evidence="2" id="KW-1185">Reference proteome</keyword>
<dbReference type="Proteomes" id="UP001163321">
    <property type="component" value="Chromosome 7"/>
</dbReference>
<gene>
    <name evidence="1" type="ORF">PsorP6_015299</name>
</gene>
<accession>A0ACC0VQT1</accession>